<dbReference type="EMBL" id="JAGPXD010000004">
    <property type="protein sequence ID" value="KAH7359269.1"/>
    <property type="molecule type" value="Genomic_DNA"/>
</dbReference>
<dbReference type="AlphaFoldDB" id="A0A8K0X216"/>
<feature type="chain" id="PRO_5035481405" evidence="1">
    <location>
        <begin position="18"/>
        <end position="77"/>
    </location>
</feature>
<accession>A0A8K0X216</accession>
<evidence type="ECO:0000256" key="1">
    <source>
        <dbReference type="SAM" id="SignalP"/>
    </source>
</evidence>
<sequence>MKVAYFLLSALATVAIAAPSATTGDEIMVENLEKRQICSGACENGKKRCYNCINGGGDYEYEFSSDPLEDSEAAGVT</sequence>
<feature type="signal peptide" evidence="1">
    <location>
        <begin position="1"/>
        <end position="17"/>
    </location>
</feature>
<evidence type="ECO:0000313" key="3">
    <source>
        <dbReference type="Proteomes" id="UP000813385"/>
    </source>
</evidence>
<protein>
    <submittedName>
        <fullName evidence="2">Uncharacterized protein</fullName>
    </submittedName>
</protein>
<comment type="caution">
    <text evidence="2">The sequence shown here is derived from an EMBL/GenBank/DDBJ whole genome shotgun (WGS) entry which is preliminary data.</text>
</comment>
<keyword evidence="3" id="KW-1185">Reference proteome</keyword>
<name>A0A8K0X216_9PEZI</name>
<keyword evidence="1" id="KW-0732">Signal</keyword>
<evidence type="ECO:0000313" key="2">
    <source>
        <dbReference type="EMBL" id="KAH7359269.1"/>
    </source>
</evidence>
<proteinExistence type="predicted"/>
<organism evidence="2 3">
    <name type="scientific">Plectosphaerella cucumerina</name>
    <dbReference type="NCBI Taxonomy" id="40658"/>
    <lineage>
        <taxon>Eukaryota</taxon>
        <taxon>Fungi</taxon>
        <taxon>Dikarya</taxon>
        <taxon>Ascomycota</taxon>
        <taxon>Pezizomycotina</taxon>
        <taxon>Sordariomycetes</taxon>
        <taxon>Hypocreomycetidae</taxon>
        <taxon>Glomerellales</taxon>
        <taxon>Plectosphaerellaceae</taxon>
        <taxon>Plectosphaerella</taxon>
    </lineage>
</organism>
<reference evidence="2" key="1">
    <citation type="journal article" date="2021" name="Nat. Commun.">
        <title>Genetic determinants of endophytism in the Arabidopsis root mycobiome.</title>
        <authorList>
            <person name="Mesny F."/>
            <person name="Miyauchi S."/>
            <person name="Thiergart T."/>
            <person name="Pickel B."/>
            <person name="Atanasova L."/>
            <person name="Karlsson M."/>
            <person name="Huettel B."/>
            <person name="Barry K.W."/>
            <person name="Haridas S."/>
            <person name="Chen C."/>
            <person name="Bauer D."/>
            <person name="Andreopoulos W."/>
            <person name="Pangilinan J."/>
            <person name="LaButti K."/>
            <person name="Riley R."/>
            <person name="Lipzen A."/>
            <person name="Clum A."/>
            <person name="Drula E."/>
            <person name="Henrissat B."/>
            <person name="Kohler A."/>
            <person name="Grigoriev I.V."/>
            <person name="Martin F.M."/>
            <person name="Hacquard S."/>
        </authorList>
    </citation>
    <scope>NUCLEOTIDE SEQUENCE</scope>
    <source>
        <strain evidence="2">MPI-CAGE-AT-0016</strain>
    </source>
</reference>
<gene>
    <name evidence="2" type="ORF">B0T11DRAFT_330963</name>
</gene>
<dbReference type="Proteomes" id="UP000813385">
    <property type="component" value="Unassembled WGS sequence"/>
</dbReference>